<dbReference type="Proteomes" id="UP000269221">
    <property type="component" value="Unassembled WGS sequence"/>
</dbReference>
<name>A0A3M0K3Q8_HIRRU</name>
<evidence type="ECO:0000313" key="2">
    <source>
        <dbReference type="Proteomes" id="UP000269221"/>
    </source>
</evidence>
<sequence length="84" mass="9309">MGPEARRSKATAIKRMEKAVDDTVLSDRKSMAKKAPAKKKQVIPGLSISRKGVKDAMIWEDEDRMASDLQVKQELITSLYSACA</sequence>
<organism evidence="1 2">
    <name type="scientific">Hirundo rustica rustica</name>
    <dbReference type="NCBI Taxonomy" id="333673"/>
    <lineage>
        <taxon>Eukaryota</taxon>
        <taxon>Metazoa</taxon>
        <taxon>Chordata</taxon>
        <taxon>Craniata</taxon>
        <taxon>Vertebrata</taxon>
        <taxon>Euteleostomi</taxon>
        <taxon>Archelosauria</taxon>
        <taxon>Archosauria</taxon>
        <taxon>Dinosauria</taxon>
        <taxon>Saurischia</taxon>
        <taxon>Theropoda</taxon>
        <taxon>Coelurosauria</taxon>
        <taxon>Aves</taxon>
        <taxon>Neognathae</taxon>
        <taxon>Neoaves</taxon>
        <taxon>Telluraves</taxon>
        <taxon>Australaves</taxon>
        <taxon>Passeriformes</taxon>
        <taxon>Sylvioidea</taxon>
        <taxon>Hirundinidae</taxon>
        <taxon>Hirundo</taxon>
    </lineage>
</organism>
<dbReference type="EMBL" id="QRBI01000120">
    <property type="protein sequence ID" value="RMC07688.1"/>
    <property type="molecule type" value="Genomic_DNA"/>
</dbReference>
<keyword evidence="2" id="KW-1185">Reference proteome</keyword>
<protein>
    <submittedName>
        <fullName evidence="1">Uncharacterized protein</fullName>
    </submittedName>
</protein>
<accession>A0A3M0K3Q8</accession>
<reference evidence="1 2" key="1">
    <citation type="submission" date="2018-07" db="EMBL/GenBank/DDBJ databases">
        <title>A high quality draft genome assembly of the barn swallow (H. rustica rustica).</title>
        <authorList>
            <person name="Formenti G."/>
            <person name="Chiara M."/>
            <person name="Poveda L."/>
            <person name="Francoijs K.-J."/>
            <person name="Bonisoli-Alquati A."/>
            <person name="Canova L."/>
            <person name="Gianfranceschi L."/>
            <person name="Horner D.S."/>
            <person name="Saino N."/>
        </authorList>
    </citation>
    <scope>NUCLEOTIDE SEQUENCE [LARGE SCALE GENOMIC DNA]</scope>
    <source>
        <strain evidence="1">Chelidonia</strain>
        <tissue evidence="1">Blood</tissue>
    </source>
</reference>
<proteinExistence type="predicted"/>
<gene>
    <name evidence="1" type="ORF">DUI87_17165</name>
</gene>
<comment type="caution">
    <text evidence="1">The sequence shown here is derived from an EMBL/GenBank/DDBJ whole genome shotgun (WGS) entry which is preliminary data.</text>
</comment>
<evidence type="ECO:0000313" key="1">
    <source>
        <dbReference type="EMBL" id="RMC07688.1"/>
    </source>
</evidence>
<dbReference type="AlphaFoldDB" id="A0A3M0K3Q8"/>